<feature type="transmembrane region" description="Helical" evidence="12">
    <location>
        <begin position="200"/>
        <end position="225"/>
    </location>
</feature>
<evidence type="ECO:0000256" key="1">
    <source>
        <dbReference type="ARBA" id="ARBA00001947"/>
    </source>
</evidence>
<keyword evidence="6" id="KW-0378">Hydrolase</keyword>
<evidence type="ECO:0000256" key="8">
    <source>
        <dbReference type="ARBA" id="ARBA00022989"/>
    </source>
</evidence>
<keyword evidence="4 14" id="KW-0645">Protease</keyword>
<reference evidence="14" key="2">
    <citation type="journal article" date="2021" name="PeerJ">
        <title>Extensive microbial diversity within the chicken gut microbiome revealed by metagenomics and culture.</title>
        <authorList>
            <person name="Gilroy R."/>
            <person name="Ravi A."/>
            <person name="Getino M."/>
            <person name="Pursley I."/>
            <person name="Horton D.L."/>
            <person name="Alikhan N.F."/>
            <person name="Baker D."/>
            <person name="Gharbi K."/>
            <person name="Hall N."/>
            <person name="Watson M."/>
            <person name="Adriaenssens E.M."/>
            <person name="Foster-Nyarko E."/>
            <person name="Jarju S."/>
            <person name="Secka A."/>
            <person name="Antonio M."/>
            <person name="Oren A."/>
            <person name="Chaudhuri R.R."/>
            <person name="La Ragione R."/>
            <person name="Hildebrand F."/>
            <person name="Pallen M.J."/>
        </authorList>
    </citation>
    <scope>NUCLEOTIDE SEQUENCE</scope>
    <source>
        <strain evidence="14">CHK195-12923</strain>
    </source>
</reference>
<comment type="cofactor">
    <cofactor evidence="1">
        <name>Zn(2+)</name>
        <dbReference type="ChEBI" id="CHEBI:29105"/>
    </cofactor>
</comment>
<feature type="compositionally biased region" description="Polar residues" evidence="11">
    <location>
        <begin position="165"/>
        <end position="176"/>
    </location>
</feature>
<feature type="domain" description="Peptidase M50" evidence="13">
    <location>
        <begin position="19"/>
        <end position="455"/>
    </location>
</feature>
<gene>
    <name evidence="14" type="ORF">IAB69_03040</name>
</gene>
<evidence type="ECO:0000313" key="15">
    <source>
        <dbReference type="Proteomes" id="UP000824110"/>
    </source>
</evidence>
<feature type="transmembrane region" description="Helical" evidence="12">
    <location>
        <begin position="6"/>
        <end position="29"/>
    </location>
</feature>
<dbReference type="PANTHER" id="PTHR42837:SF2">
    <property type="entry name" value="MEMBRANE METALLOPROTEASE ARASP2, CHLOROPLASTIC-RELATED"/>
    <property type="match status" value="1"/>
</dbReference>
<dbReference type="CDD" id="cd06163">
    <property type="entry name" value="S2P-M50_PDZ_RseP-like"/>
    <property type="match status" value="1"/>
</dbReference>
<evidence type="ECO:0000256" key="2">
    <source>
        <dbReference type="ARBA" id="ARBA00004141"/>
    </source>
</evidence>
<dbReference type="GO" id="GO:0006508">
    <property type="term" value="P:proteolysis"/>
    <property type="evidence" value="ECO:0007669"/>
    <property type="project" value="UniProtKB-KW"/>
</dbReference>
<keyword evidence="5 12" id="KW-0812">Transmembrane</keyword>
<reference evidence="14" key="1">
    <citation type="submission" date="2020-10" db="EMBL/GenBank/DDBJ databases">
        <authorList>
            <person name="Gilroy R."/>
        </authorList>
    </citation>
    <scope>NUCLEOTIDE SEQUENCE</scope>
    <source>
        <strain evidence="14">CHK195-12923</strain>
    </source>
</reference>
<evidence type="ECO:0000256" key="12">
    <source>
        <dbReference type="SAM" id="Phobius"/>
    </source>
</evidence>
<proteinExistence type="inferred from homology"/>
<dbReference type="SUPFAM" id="SSF50156">
    <property type="entry name" value="PDZ domain-like"/>
    <property type="match status" value="1"/>
</dbReference>
<sequence length="469" mass="50315">MNLLSVSSVLGTIGSVLLAILILLVMITVHEFGHYAAGKLLGFKINEFAIGFGPALFKRRNKKTGELFSVRLVPLGGYCAFAGEDGEEDGQSDGDKGAKNDAGKSAQDIAQNNVQADAVHSQGEPLRAEGVKESAAEVPNSAQENSLQGEGGTLKSKGAFAGSDGQASASDVQGKNSKTEIRTVGDDGRLFTQRPPWQRIIVLIAGAFMNYVTALILIFVIYLAFGQTALRVDGVVYEGDYNATNSFAAGDVMLEADGSGIYLTTDLMDALSGKKEGEYVLFTVDRGGETLDINVRLRTDCNFKNSTDTYTLWSALGIDTVVHPDGQKYWAIGTQNYRFPFFESIGRSFAYSFRIGGTIFRVLGELLTGNIGLDAMGGPITTIKLTSQMAAQGVQSFLEIAAYIGVNLAVLNLLPIPALDGSKVVFCLIEWIFRRPVPRKIEAIIHAAGFVFILGFAVLVDVLQFARCG</sequence>
<evidence type="ECO:0000256" key="7">
    <source>
        <dbReference type="ARBA" id="ARBA00022833"/>
    </source>
</evidence>
<accession>A0A9D1MJZ3</accession>
<dbReference type="InterPro" id="IPR004387">
    <property type="entry name" value="Pept_M50_Zn"/>
</dbReference>
<dbReference type="GO" id="GO:0004222">
    <property type="term" value="F:metalloendopeptidase activity"/>
    <property type="evidence" value="ECO:0007669"/>
    <property type="project" value="InterPro"/>
</dbReference>
<evidence type="ECO:0000256" key="9">
    <source>
        <dbReference type="ARBA" id="ARBA00023049"/>
    </source>
</evidence>
<evidence type="ECO:0000259" key="13">
    <source>
        <dbReference type="Pfam" id="PF02163"/>
    </source>
</evidence>
<keyword evidence="10 12" id="KW-0472">Membrane</keyword>
<comment type="subcellular location">
    <subcellularLocation>
        <location evidence="2">Membrane</location>
        <topology evidence="2">Multi-pass membrane protein</topology>
    </subcellularLocation>
</comment>
<dbReference type="Gene3D" id="2.30.42.10">
    <property type="match status" value="1"/>
</dbReference>
<feature type="compositionally biased region" description="Basic and acidic residues" evidence="11">
    <location>
        <begin position="93"/>
        <end position="102"/>
    </location>
</feature>
<evidence type="ECO:0000313" key="14">
    <source>
        <dbReference type="EMBL" id="HIU61605.1"/>
    </source>
</evidence>
<dbReference type="GO" id="GO:0016020">
    <property type="term" value="C:membrane"/>
    <property type="evidence" value="ECO:0007669"/>
    <property type="project" value="UniProtKB-SubCell"/>
</dbReference>
<feature type="transmembrane region" description="Helical" evidence="12">
    <location>
        <begin position="443"/>
        <end position="463"/>
    </location>
</feature>
<name>A0A9D1MJZ3_9FIRM</name>
<evidence type="ECO:0000256" key="5">
    <source>
        <dbReference type="ARBA" id="ARBA00022692"/>
    </source>
</evidence>
<dbReference type="PANTHER" id="PTHR42837">
    <property type="entry name" value="REGULATOR OF SIGMA-E PROTEASE RSEP"/>
    <property type="match status" value="1"/>
</dbReference>
<dbReference type="InterPro" id="IPR008915">
    <property type="entry name" value="Peptidase_M50"/>
</dbReference>
<evidence type="ECO:0000256" key="3">
    <source>
        <dbReference type="ARBA" id="ARBA00007931"/>
    </source>
</evidence>
<feature type="compositionally biased region" description="Basic and acidic residues" evidence="11">
    <location>
        <begin position="126"/>
        <end position="135"/>
    </location>
</feature>
<dbReference type="EMBL" id="DVNE01000028">
    <property type="protein sequence ID" value="HIU61605.1"/>
    <property type="molecule type" value="Genomic_DNA"/>
</dbReference>
<evidence type="ECO:0000256" key="6">
    <source>
        <dbReference type="ARBA" id="ARBA00022801"/>
    </source>
</evidence>
<dbReference type="AlphaFoldDB" id="A0A9D1MJZ3"/>
<dbReference type="Pfam" id="PF02163">
    <property type="entry name" value="Peptidase_M50"/>
    <property type="match status" value="1"/>
</dbReference>
<keyword evidence="8 12" id="KW-1133">Transmembrane helix</keyword>
<dbReference type="Proteomes" id="UP000824110">
    <property type="component" value="Unassembled WGS sequence"/>
</dbReference>
<organism evidence="14 15">
    <name type="scientific">Candidatus Coproplasma excrementigallinarum</name>
    <dbReference type="NCBI Taxonomy" id="2840747"/>
    <lineage>
        <taxon>Bacteria</taxon>
        <taxon>Bacillati</taxon>
        <taxon>Bacillota</taxon>
        <taxon>Clostridia</taxon>
        <taxon>Eubacteriales</taxon>
        <taxon>Candidatus Coproplasma</taxon>
    </lineage>
</organism>
<comment type="caution">
    <text evidence="14">The sequence shown here is derived from an EMBL/GenBank/DDBJ whole genome shotgun (WGS) entry which is preliminary data.</text>
</comment>
<keyword evidence="9" id="KW-0482">Metalloprotease</keyword>
<comment type="similarity">
    <text evidence="3">Belongs to the peptidase M50B family.</text>
</comment>
<feature type="region of interest" description="Disordered" evidence="11">
    <location>
        <begin position="84"/>
        <end position="179"/>
    </location>
</feature>
<evidence type="ECO:0000256" key="11">
    <source>
        <dbReference type="SAM" id="MobiDB-lite"/>
    </source>
</evidence>
<evidence type="ECO:0000256" key="4">
    <source>
        <dbReference type="ARBA" id="ARBA00022670"/>
    </source>
</evidence>
<protein>
    <submittedName>
        <fullName evidence="14">Site-2 protease family protein</fullName>
    </submittedName>
</protein>
<dbReference type="InterPro" id="IPR036034">
    <property type="entry name" value="PDZ_sf"/>
</dbReference>
<keyword evidence="7" id="KW-0862">Zinc</keyword>
<evidence type="ECO:0000256" key="10">
    <source>
        <dbReference type="ARBA" id="ARBA00023136"/>
    </source>
</evidence>